<keyword evidence="3" id="KW-0813">Transport</keyword>
<keyword evidence="5 8" id="KW-1133">Transmembrane helix</keyword>
<keyword evidence="4 8" id="KW-0812">Transmembrane</keyword>
<dbReference type="InterPro" id="IPR002524">
    <property type="entry name" value="Cation_efflux"/>
</dbReference>
<protein>
    <submittedName>
        <fullName evidence="11">Cation transporter</fullName>
    </submittedName>
</protein>
<dbReference type="RefSeq" id="WP_191805669.1">
    <property type="nucleotide sequence ID" value="NZ_JACSQF010000022.1"/>
</dbReference>
<dbReference type="InterPro" id="IPR027470">
    <property type="entry name" value="Cation_efflux_CTD"/>
</dbReference>
<feature type="transmembrane region" description="Helical" evidence="8">
    <location>
        <begin position="160"/>
        <end position="185"/>
    </location>
</feature>
<evidence type="ECO:0000313" key="12">
    <source>
        <dbReference type="Proteomes" id="UP000655570"/>
    </source>
</evidence>
<evidence type="ECO:0000256" key="2">
    <source>
        <dbReference type="ARBA" id="ARBA00008873"/>
    </source>
</evidence>
<keyword evidence="7 8" id="KW-0472">Membrane</keyword>
<dbReference type="PANTHER" id="PTHR11562:SF17">
    <property type="entry name" value="RE54080P-RELATED"/>
    <property type="match status" value="1"/>
</dbReference>
<dbReference type="Pfam" id="PF01545">
    <property type="entry name" value="Cation_efflux"/>
    <property type="match status" value="1"/>
</dbReference>
<dbReference type="SUPFAM" id="SSF161111">
    <property type="entry name" value="Cation efflux protein transmembrane domain-like"/>
    <property type="match status" value="1"/>
</dbReference>
<dbReference type="EMBL" id="JACSQF010000022">
    <property type="protein sequence ID" value="MBD7982463.1"/>
    <property type="molecule type" value="Genomic_DNA"/>
</dbReference>
<dbReference type="InterPro" id="IPR036837">
    <property type="entry name" value="Cation_efflux_CTD_sf"/>
</dbReference>
<evidence type="ECO:0000313" key="11">
    <source>
        <dbReference type="EMBL" id="MBD7982463.1"/>
    </source>
</evidence>
<feature type="transmembrane region" description="Helical" evidence="8">
    <location>
        <begin position="25"/>
        <end position="50"/>
    </location>
</feature>
<organism evidence="11 12">
    <name type="scientific">Oerskovia merdavium</name>
    <dbReference type="NCBI Taxonomy" id="2762227"/>
    <lineage>
        <taxon>Bacteria</taxon>
        <taxon>Bacillati</taxon>
        <taxon>Actinomycetota</taxon>
        <taxon>Actinomycetes</taxon>
        <taxon>Micrococcales</taxon>
        <taxon>Cellulomonadaceae</taxon>
        <taxon>Oerskovia</taxon>
    </lineage>
</organism>
<dbReference type="InterPro" id="IPR050681">
    <property type="entry name" value="CDF/SLC30A"/>
</dbReference>
<feature type="domain" description="Cation efflux protein transmembrane" evidence="9">
    <location>
        <begin position="25"/>
        <end position="216"/>
    </location>
</feature>
<dbReference type="SUPFAM" id="SSF160240">
    <property type="entry name" value="Cation efflux protein cytoplasmic domain-like"/>
    <property type="match status" value="1"/>
</dbReference>
<sequence length="310" mass="32131">MSGHSHSHSHSHGAATATGAHRRRLVIVLAITLGVMVLEVVGALVSGSLALLADAGHMLTDATGIGIALFASWLATRPASATRTFGWQRAEILAAMTNALILGVVAVLAIVEGVSRVRAPDPHVEAGLMIGVAVVGLVANVVGLRLLSAGQGESLNVRGAYLEVLGDLLGSIAVIVAGVLVALGFAWADGLASVAIGIMILPRALMLLREVAAVLLESTPAGVDLEKVRTHIEGIPGVVGVHDLHAWTITSGVPVMSAHVVVEAERLERGEGTAVLQRLKECLGGHFDVDHCTFQIEPPEMQETESSVHL</sequence>
<feature type="transmembrane region" description="Helical" evidence="8">
    <location>
        <begin position="62"/>
        <end position="80"/>
    </location>
</feature>
<reference evidence="11 12" key="1">
    <citation type="submission" date="2020-08" db="EMBL/GenBank/DDBJ databases">
        <title>A Genomic Blueprint of the Chicken Gut Microbiome.</title>
        <authorList>
            <person name="Gilroy R."/>
            <person name="Ravi A."/>
            <person name="Getino M."/>
            <person name="Pursley I."/>
            <person name="Horton D.L."/>
            <person name="Alikhan N.-F."/>
            <person name="Baker D."/>
            <person name="Gharbi K."/>
            <person name="Hall N."/>
            <person name="Watson M."/>
            <person name="Adriaenssens E.M."/>
            <person name="Foster-Nyarko E."/>
            <person name="Jarju S."/>
            <person name="Secka A."/>
            <person name="Antonio M."/>
            <person name="Oren A."/>
            <person name="Chaudhuri R."/>
            <person name="La Ragione R.M."/>
            <person name="Hildebrand F."/>
            <person name="Pallen M.J."/>
        </authorList>
    </citation>
    <scope>NUCLEOTIDE SEQUENCE [LARGE SCALE GENOMIC DNA]</scope>
    <source>
        <strain evidence="11 12">Sa2CUA9</strain>
    </source>
</reference>
<dbReference type="InterPro" id="IPR058533">
    <property type="entry name" value="Cation_efflux_TM"/>
</dbReference>
<dbReference type="Proteomes" id="UP000655570">
    <property type="component" value="Unassembled WGS sequence"/>
</dbReference>
<evidence type="ECO:0000259" key="10">
    <source>
        <dbReference type="Pfam" id="PF16916"/>
    </source>
</evidence>
<feature type="transmembrane region" description="Helical" evidence="8">
    <location>
        <begin position="126"/>
        <end position="148"/>
    </location>
</feature>
<gene>
    <name evidence="11" type="ORF">H9641_17335</name>
</gene>
<evidence type="ECO:0000256" key="1">
    <source>
        <dbReference type="ARBA" id="ARBA00004141"/>
    </source>
</evidence>
<feature type="domain" description="Cation efflux protein cytoplasmic" evidence="10">
    <location>
        <begin position="221"/>
        <end position="298"/>
    </location>
</feature>
<dbReference type="Pfam" id="PF16916">
    <property type="entry name" value="ZT_dimer"/>
    <property type="match status" value="1"/>
</dbReference>
<evidence type="ECO:0000259" key="9">
    <source>
        <dbReference type="Pfam" id="PF01545"/>
    </source>
</evidence>
<name>A0ABR8U342_9CELL</name>
<comment type="caution">
    <text evidence="11">The sequence shown here is derived from an EMBL/GenBank/DDBJ whole genome shotgun (WGS) entry which is preliminary data.</text>
</comment>
<evidence type="ECO:0000256" key="7">
    <source>
        <dbReference type="ARBA" id="ARBA00023136"/>
    </source>
</evidence>
<feature type="transmembrane region" description="Helical" evidence="8">
    <location>
        <begin position="92"/>
        <end position="114"/>
    </location>
</feature>
<evidence type="ECO:0000256" key="4">
    <source>
        <dbReference type="ARBA" id="ARBA00022692"/>
    </source>
</evidence>
<dbReference type="NCBIfam" id="TIGR01297">
    <property type="entry name" value="CDF"/>
    <property type="match status" value="1"/>
</dbReference>
<keyword evidence="6" id="KW-0406">Ion transport</keyword>
<evidence type="ECO:0000256" key="8">
    <source>
        <dbReference type="SAM" id="Phobius"/>
    </source>
</evidence>
<keyword evidence="12" id="KW-1185">Reference proteome</keyword>
<dbReference type="PANTHER" id="PTHR11562">
    <property type="entry name" value="CATION EFFLUX PROTEIN/ ZINC TRANSPORTER"/>
    <property type="match status" value="1"/>
</dbReference>
<evidence type="ECO:0000256" key="3">
    <source>
        <dbReference type="ARBA" id="ARBA00022448"/>
    </source>
</evidence>
<comment type="subcellular location">
    <subcellularLocation>
        <location evidence="1">Membrane</location>
        <topology evidence="1">Multi-pass membrane protein</topology>
    </subcellularLocation>
</comment>
<accession>A0ABR8U342</accession>
<dbReference type="Gene3D" id="1.20.1510.10">
    <property type="entry name" value="Cation efflux protein transmembrane domain"/>
    <property type="match status" value="1"/>
</dbReference>
<comment type="similarity">
    <text evidence="2">Belongs to the cation diffusion facilitator (CDF) transporter (TC 2.A.4) family. SLC30A subfamily.</text>
</comment>
<proteinExistence type="inferred from homology"/>
<dbReference type="InterPro" id="IPR027469">
    <property type="entry name" value="Cation_efflux_TMD_sf"/>
</dbReference>
<evidence type="ECO:0000256" key="5">
    <source>
        <dbReference type="ARBA" id="ARBA00022989"/>
    </source>
</evidence>
<evidence type="ECO:0000256" key="6">
    <source>
        <dbReference type="ARBA" id="ARBA00023065"/>
    </source>
</evidence>
<dbReference type="Gene3D" id="3.30.70.1350">
    <property type="entry name" value="Cation efflux protein, cytoplasmic domain"/>
    <property type="match status" value="1"/>
</dbReference>